<evidence type="ECO:0000256" key="8">
    <source>
        <dbReference type="ARBA" id="ARBA00022884"/>
    </source>
</evidence>
<keyword evidence="9" id="KW-0479">Metal-binding</keyword>
<evidence type="ECO:0000256" key="6">
    <source>
        <dbReference type="ARBA" id="ARBA00022759"/>
    </source>
</evidence>
<keyword evidence="13" id="KW-1185">Reference proteome</keyword>
<feature type="domain" description="DRBM" evidence="10">
    <location>
        <begin position="151"/>
        <end position="220"/>
    </location>
</feature>
<comment type="subcellular location">
    <subcellularLocation>
        <location evidence="9">Cytoplasm</location>
    </subcellularLocation>
</comment>
<evidence type="ECO:0000256" key="9">
    <source>
        <dbReference type="HAMAP-Rule" id="MF_00104"/>
    </source>
</evidence>
<dbReference type="PROSITE" id="PS50142">
    <property type="entry name" value="RNASE_3_2"/>
    <property type="match status" value="1"/>
</dbReference>
<feature type="active site" evidence="9">
    <location>
        <position position="42"/>
    </location>
</feature>
<dbReference type="SMART" id="SM00535">
    <property type="entry name" value="RIBOc"/>
    <property type="match status" value="1"/>
</dbReference>
<sequence>MKLEDYKFKDQTLLNLALTHSSAANKQKENGASNERLEFLGDSILNAILAETVYNKFKDYSEGELSIILANLVNAKTLTKIAIELDLAQQIVLDNGEERCGGRANPKTLENVLEAVIAAIYLDSNFDTVKDVVNQWWSKFFLEPKKLFQKDYKTKLQEYVQKKYKVLPSYKTNSVSGAAHNPTFTVCVALKGYPRITAQGRTKKEAEQEAAYKMLEYIKLQYE</sequence>
<dbReference type="InterPro" id="IPR011907">
    <property type="entry name" value="RNase_III"/>
</dbReference>
<evidence type="ECO:0000313" key="12">
    <source>
        <dbReference type="EMBL" id="WPX96467.1"/>
    </source>
</evidence>
<dbReference type="Gene3D" id="3.30.160.20">
    <property type="match status" value="1"/>
</dbReference>
<feature type="binding site" evidence="9">
    <location>
        <position position="111"/>
    </location>
    <ligand>
        <name>Mg(2+)</name>
        <dbReference type="ChEBI" id="CHEBI:18420"/>
    </ligand>
</feature>
<dbReference type="PANTHER" id="PTHR11207">
    <property type="entry name" value="RIBONUCLEASE III"/>
    <property type="match status" value="1"/>
</dbReference>
<comment type="catalytic activity">
    <reaction evidence="1 9">
        <text>Endonucleolytic cleavage to 5'-phosphomonoester.</text>
        <dbReference type="EC" id="3.1.26.3"/>
    </reaction>
</comment>
<proteinExistence type="inferred from homology"/>
<keyword evidence="9" id="KW-0460">Magnesium</keyword>
<keyword evidence="5 9" id="KW-0540">Nuclease</keyword>
<evidence type="ECO:0000256" key="3">
    <source>
        <dbReference type="ARBA" id="ARBA00022552"/>
    </source>
</evidence>
<feature type="binding site" evidence="9">
    <location>
        <position position="114"/>
    </location>
    <ligand>
        <name>Mg(2+)</name>
        <dbReference type="ChEBI" id="CHEBI:18420"/>
    </ligand>
</feature>
<dbReference type="SUPFAM" id="SSF69065">
    <property type="entry name" value="RNase III domain-like"/>
    <property type="match status" value="1"/>
</dbReference>
<evidence type="ECO:0000259" key="11">
    <source>
        <dbReference type="PROSITE" id="PS50142"/>
    </source>
</evidence>
<evidence type="ECO:0000256" key="7">
    <source>
        <dbReference type="ARBA" id="ARBA00022801"/>
    </source>
</evidence>
<dbReference type="Pfam" id="PF14622">
    <property type="entry name" value="Ribonucleas_3_3"/>
    <property type="match status" value="1"/>
</dbReference>
<dbReference type="CDD" id="cd10845">
    <property type="entry name" value="DSRM_RNAse_III_family"/>
    <property type="match status" value="1"/>
</dbReference>
<dbReference type="InterPro" id="IPR000999">
    <property type="entry name" value="RNase_III_dom"/>
</dbReference>
<organism evidence="12 13">
    <name type="scientific">Candidatus Bandiella euplotis</name>
    <dbReference type="NCBI Taxonomy" id="1664265"/>
    <lineage>
        <taxon>Bacteria</taxon>
        <taxon>Pseudomonadati</taxon>
        <taxon>Pseudomonadota</taxon>
        <taxon>Alphaproteobacteria</taxon>
        <taxon>Rickettsiales</taxon>
        <taxon>Candidatus Midichloriaceae</taxon>
        <taxon>Candidatus Bandiella</taxon>
    </lineage>
</organism>
<evidence type="ECO:0000256" key="1">
    <source>
        <dbReference type="ARBA" id="ARBA00000109"/>
    </source>
</evidence>
<dbReference type="Proteomes" id="UP001327219">
    <property type="component" value="Chromosome"/>
</dbReference>
<accession>A0ABZ0ULT4</accession>
<feature type="domain" description="RNase III" evidence="11">
    <location>
        <begin position="1"/>
        <end position="125"/>
    </location>
</feature>
<keyword evidence="9" id="KW-0963">Cytoplasm</keyword>
<feature type="active site" evidence="9">
    <location>
        <position position="114"/>
    </location>
</feature>
<reference evidence="12 13" key="1">
    <citation type="submission" date="2022-11" db="EMBL/GenBank/DDBJ databases">
        <title>Host association and intracellularity evolved multiple times independently in the Rickettsiales.</title>
        <authorList>
            <person name="Castelli M."/>
            <person name="Nardi T."/>
            <person name="Gammuto L."/>
            <person name="Bellinzona G."/>
            <person name="Sabaneyeva E."/>
            <person name="Potekhin A."/>
            <person name="Serra V."/>
            <person name="Petroni G."/>
            <person name="Sassera D."/>
        </authorList>
    </citation>
    <scope>NUCLEOTIDE SEQUENCE [LARGE SCALE GENOMIC DNA]</scope>
    <source>
        <strain evidence="12 13">NDG2</strain>
    </source>
</reference>
<keyword evidence="7 9" id="KW-0378">Hydrolase</keyword>
<dbReference type="NCBIfam" id="TIGR02191">
    <property type="entry name" value="RNaseIII"/>
    <property type="match status" value="1"/>
</dbReference>
<dbReference type="PROSITE" id="PS00517">
    <property type="entry name" value="RNASE_3_1"/>
    <property type="match status" value="1"/>
</dbReference>
<dbReference type="SUPFAM" id="SSF54768">
    <property type="entry name" value="dsRNA-binding domain-like"/>
    <property type="match status" value="1"/>
</dbReference>
<dbReference type="EC" id="3.1.26.3" evidence="9"/>
<comment type="cofactor">
    <cofactor evidence="9">
        <name>Mg(2+)</name>
        <dbReference type="ChEBI" id="CHEBI:18420"/>
    </cofactor>
</comment>
<keyword evidence="9" id="KW-0699">rRNA-binding</keyword>
<keyword evidence="9" id="KW-0819">tRNA processing</keyword>
<dbReference type="InterPro" id="IPR014720">
    <property type="entry name" value="dsRBD_dom"/>
</dbReference>
<evidence type="ECO:0000256" key="4">
    <source>
        <dbReference type="ARBA" id="ARBA00022664"/>
    </source>
</evidence>
<keyword evidence="6 9" id="KW-0255">Endonuclease</keyword>
<comment type="similarity">
    <text evidence="2">Belongs to the ribonuclease III family.</text>
</comment>
<keyword evidence="4 9" id="KW-0507">mRNA processing</keyword>
<keyword evidence="3 9" id="KW-0698">rRNA processing</keyword>
<dbReference type="PANTHER" id="PTHR11207:SF0">
    <property type="entry name" value="RIBONUCLEASE 3"/>
    <property type="match status" value="1"/>
</dbReference>
<comment type="subunit">
    <text evidence="9">Homodimer.</text>
</comment>
<comment type="function">
    <text evidence="9">Digests double-stranded RNA. Involved in the processing of primary rRNA transcript to yield the immediate precursors to the large and small rRNAs (23S and 16S). Processes some mRNAs, and tRNAs when they are encoded in the rRNA operon. Processes pre-crRNA and tracrRNA of type II CRISPR loci if present in the organism.</text>
</comment>
<dbReference type="CDD" id="cd00593">
    <property type="entry name" value="RIBOc"/>
    <property type="match status" value="1"/>
</dbReference>
<name>A0ABZ0ULT4_9RICK</name>
<dbReference type="Gene3D" id="1.10.1520.10">
    <property type="entry name" value="Ribonuclease III domain"/>
    <property type="match status" value="1"/>
</dbReference>
<protein>
    <recommendedName>
        <fullName evidence="9">Ribonuclease 3</fullName>
        <ecNumber evidence="9">3.1.26.3</ecNumber>
    </recommendedName>
    <alternativeName>
        <fullName evidence="9">Ribonuclease III</fullName>
        <shortName evidence="9">RNase III</shortName>
    </alternativeName>
</protein>
<dbReference type="InterPro" id="IPR036389">
    <property type="entry name" value="RNase_III_sf"/>
</dbReference>
<dbReference type="Pfam" id="PF00035">
    <property type="entry name" value="dsrm"/>
    <property type="match status" value="1"/>
</dbReference>
<evidence type="ECO:0000313" key="13">
    <source>
        <dbReference type="Proteomes" id="UP001327219"/>
    </source>
</evidence>
<feature type="binding site" evidence="9">
    <location>
        <position position="38"/>
    </location>
    <ligand>
        <name>Mg(2+)</name>
        <dbReference type="ChEBI" id="CHEBI:18420"/>
    </ligand>
</feature>
<evidence type="ECO:0000256" key="2">
    <source>
        <dbReference type="ARBA" id="ARBA00010183"/>
    </source>
</evidence>
<gene>
    <name evidence="9" type="primary">rnc</name>
    <name evidence="12" type="ORF">Bandiella_00581</name>
</gene>
<dbReference type="PROSITE" id="PS50137">
    <property type="entry name" value="DS_RBD"/>
    <property type="match status" value="1"/>
</dbReference>
<keyword evidence="8 9" id="KW-0694">RNA-binding</keyword>
<dbReference type="HAMAP" id="MF_00104">
    <property type="entry name" value="RNase_III"/>
    <property type="match status" value="1"/>
</dbReference>
<evidence type="ECO:0000256" key="5">
    <source>
        <dbReference type="ARBA" id="ARBA00022722"/>
    </source>
</evidence>
<dbReference type="EMBL" id="CP110820">
    <property type="protein sequence ID" value="WPX96467.1"/>
    <property type="molecule type" value="Genomic_DNA"/>
</dbReference>
<evidence type="ECO:0000259" key="10">
    <source>
        <dbReference type="PROSITE" id="PS50137"/>
    </source>
</evidence>
<dbReference type="SMART" id="SM00358">
    <property type="entry name" value="DSRM"/>
    <property type="match status" value="1"/>
</dbReference>